<dbReference type="GO" id="GO:0005764">
    <property type="term" value="C:lysosome"/>
    <property type="evidence" value="ECO:0007669"/>
    <property type="project" value="TreeGrafter"/>
</dbReference>
<dbReference type="EnsemblMetazoa" id="G21093.8">
    <property type="protein sequence ID" value="G21093.8:cds"/>
    <property type="gene ID" value="G21093"/>
</dbReference>
<proteinExistence type="predicted"/>
<dbReference type="PANTHER" id="PTHR10697">
    <property type="entry name" value="MAMMALIAN EPENDYMIN-RELATED PROTEIN 1"/>
    <property type="match status" value="1"/>
</dbReference>
<dbReference type="EnsemblMetazoa" id="G21093.9">
    <property type="protein sequence ID" value="G21093.9:cds"/>
    <property type="gene ID" value="G21093"/>
</dbReference>
<organism evidence="2 3">
    <name type="scientific">Magallana gigas</name>
    <name type="common">Pacific oyster</name>
    <name type="synonym">Crassostrea gigas</name>
    <dbReference type="NCBI Taxonomy" id="29159"/>
    <lineage>
        <taxon>Eukaryota</taxon>
        <taxon>Metazoa</taxon>
        <taxon>Spiralia</taxon>
        <taxon>Lophotrochozoa</taxon>
        <taxon>Mollusca</taxon>
        <taxon>Bivalvia</taxon>
        <taxon>Autobranchia</taxon>
        <taxon>Pteriomorphia</taxon>
        <taxon>Ostreida</taxon>
        <taxon>Ostreoidea</taxon>
        <taxon>Ostreidae</taxon>
        <taxon>Magallana</taxon>
    </lineage>
</organism>
<name>A0A8W8JUE3_MAGGI</name>
<dbReference type="EnsemblMetazoa" id="G21093.4">
    <property type="protein sequence ID" value="G21093.4:cds"/>
    <property type="gene ID" value="G21093"/>
</dbReference>
<protein>
    <submittedName>
        <fullName evidence="2">Uncharacterized protein</fullName>
    </submittedName>
</protein>
<evidence type="ECO:0000313" key="2">
    <source>
        <dbReference type="EnsemblMetazoa" id="G21093.4:cds"/>
    </source>
</evidence>
<feature type="signal peptide" evidence="1">
    <location>
        <begin position="1"/>
        <end position="18"/>
    </location>
</feature>
<dbReference type="EnsemblMetazoa" id="G21093.1">
    <property type="protein sequence ID" value="G21093.1:cds"/>
    <property type="gene ID" value="G21093"/>
</dbReference>
<keyword evidence="1" id="KW-0732">Signal</keyword>
<dbReference type="EnsemblMetazoa" id="G21093.10">
    <property type="protein sequence ID" value="G21093.10:cds"/>
    <property type="gene ID" value="G21093"/>
</dbReference>
<dbReference type="Proteomes" id="UP000005408">
    <property type="component" value="Unassembled WGS sequence"/>
</dbReference>
<dbReference type="OrthoDB" id="10001248at2759"/>
<dbReference type="GO" id="GO:0005576">
    <property type="term" value="C:extracellular region"/>
    <property type="evidence" value="ECO:0007669"/>
    <property type="project" value="InterPro"/>
</dbReference>
<dbReference type="InterPro" id="IPR001299">
    <property type="entry name" value="Ependymin"/>
</dbReference>
<sequence>MRFACLVVLLVATGTSEGCCPPPQFESRAAGRGLELSENGGDPYSGYSRLYHDEKKGKYVKDVKVEFEKAGKVTLFVLEDYAGGRRYTVLNGNCSVKPLTGDFNRELCVKQSDYKGRAVLGLNDDLLPMDLYAVNYSNPDYDIYGEAVVLPISEGRCMRQTEMINARVKSKLVAVESAVVFNTTTSISDPSIFDIPKECKGNLHLKKVPPFNLNLHAIKIRL</sequence>
<evidence type="ECO:0000313" key="3">
    <source>
        <dbReference type="Proteomes" id="UP000005408"/>
    </source>
</evidence>
<accession>A0A8W8JUE3</accession>
<evidence type="ECO:0000256" key="1">
    <source>
        <dbReference type="SAM" id="SignalP"/>
    </source>
</evidence>
<keyword evidence="3" id="KW-1185">Reference proteome</keyword>
<feature type="chain" id="PRO_5042431147" evidence="1">
    <location>
        <begin position="19"/>
        <end position="222"/>
    </location>
</feature>
<reference evidence="2" key="1">
    <citation type="submission" date="2022-08" db="UniProtKB">
        <authorList>
            <consortium name="EnsemblMetazoa"/>
        </authorList>
    </citation>
    <scope>IDENTIFICATION</scope>
    <source>
        <strain evidence="2">05x7-T-G4-1.051#20</strain>
    </source>
</reference>
<dbReference type="GO" id="GO:0005509">
    <property type="term" value="F:calcium ion binding"/>
    <property type="evidence" value="ECO:0007669"/>
    <property type="project" value="InterPro"/>
</dbReference>
<dbReference type="OMA" id="CESESNY"/>
<dbReference type="PANTHER" id="PTHR10697:SF13">
    <property type="entry name" value="RICIN B LECTIN DOMAIN-CONTAINING PROTEIN"/>
    <property type="match status" value="1"/>
</dbReference>
<dbReference type="AlphaFoldDB" id="A0A8W8JUE3"/>
<dbReference type="Pfam" id="PF00811">
    <property type="entry name" value="Ependymin"/>
    <property type="match status" value="1"/>
</dbReference>
<dbReference type="GO" id="GO:0007160">
    <property type="term" value="P:cell-matrix adhesion"/>
    <property type="evidence" value="ECO:0007669"/>
    <property type="project" value="InterPro"/>
</dbReference>